<organism evidence="1">
    <name type="scientific">Acinetobacter phage vB_AbaSt_W16</name>
    <dbReference type="NCBI Taxonomy" id="3116434"/>
    <lineage>
        <taxon>Viruses</taxon>
        <taxon>Duplodnaviria</taxon>
        <taxon>Heunggongvirae</taxon>
        <taxon>Uroviricota</taxon>
        <taxon>Caudoviricetes</taxon>
    </lineage>
</organism>
<name>A0AB38ZCM6_9CAUD</name>
<accession>A0AB38ZCM6</accession>
<sequence length="157" mass="18365">MNIFLFDVNPSFNAQAHCDKHVVKMCVEYCQILSTVCRLNGIESETLYKATHKNHPSVLWVMESRQNFEYLLNLVIELFAEYTHRYGKVHASSRLIPELIDSIERIPGGKNKLTEFVAVMPGKIHYQNAVKHYRSLYSNEKAHLAKWSKRNPPKWFK</sequence>
<evidence type="ECO:0000313" key="1">
    <source>
        <dbReference type="EMBL" id="WUV29483.1"/>
    </source>
</evidence>
<proteinExistence type="predicted"/>
<protein>
    <submittedName>
        <fullName evidence="1">DNA binding protein</fullName>
    </submittedName>
</protein>
<reference evidence="1" key="1">
    <citation type="submission" date="2024-01" db="EMBL/GenBank/DDBJ databases">
        <title>Isolation and characterization of novel bacteriophages targeting carbapenem-resistant Acinetobacter baumannii.</title>
        <authorList>
            <person name="Kim J."/>
            <person name="Kim S."/>
            <person name="Choi Y.-J."/>
            <person name="Shin M."/>
        </authorList>
    </citation>
    <scope>NUCLEOTIDE SEQUENCE</scope>
</reference>
<dbReference type="EMBL" id="PP174317">
    <property type="protein sequence ID" value="WUV29483.1"/>
    <property type="molecule type" value="Genomic_DNA"/>
</dbReference>
<dbReference type="InterPro" id="IPR004260">
    <property type="entry name" value="Pyr-dimer_DNA_glycosylase"/>
</dbReference>
<dbReference type="Pfam" id="PF03013">
    <property type="entry name" value="Pyr_excise"/>
    <property type="match status" value="1"/>
</dbReference>